<dbReference type="AlphaFoldDB" id="A0A0K3CIK9"/>
<feature type="compositionally biased region" description="Basic and acidic residues" evidence="1">
    <location>
        <begin position="344"/>
        <end position="354"/>
    </location>
</feature>
<evidence type="ECO:0000256" key="2">
    <source>
        <dbReference type="SAM" id="Phobius"/>
    </source>
</evidence>
<accession>A0A0K3CIK9</accession>
<evidence type="ECO:0000256" key="1">
    <source>
        <dbReference type="SAM" id="MobiDB-lite"/>
    </source>
</evidence>
<gene>
    <name evidence="3" type="primary">FGENESH: predicted gene_8.26</name>
    <name evidence="3" type="ORF">BN2166_0041710</name>
</gene>
<organism evidence="3 4">
    <name type="scientific">Rhodotorula toruloides</name>
    <name type="common">Yeast</name>
    <name type="synonym">Rhodosporidium toruloides</name>
    <dbReference type="NCBI Taxonomy" id="5286"/>
    <lineage>
        <taxon>Eukaryota</taxon>
        <taxon>Fungi</taxon>
        <taxon>Dikarya</taxon>
        <taxon>Basidiomycota</taxon>
        <taxon>Pucciniomycotina</taxon>
        <taxon>Microbotryomycetes</taxon>
        <taxon>Sporidiobolales</taxon>
        <taxon>Sporidiobolaceae</taxon>
        <taxon>Rhodotorula</taxon>
    </lineage>
</organism>
<proteinExistence type="predicted"/>
<protein>
    <submittedName>
        <fullName evidence="3">Uncharacterized protein</fullName>
    </submittedName>
</protein>
<feature type="compositionally biased region" description="Basic residues" evidence="1">
    <location>
        <begin position="388"/>
        <end position="398"/>
    </location>
</feature>
<keyword evidence="2" id="KW-0812">Transmembrane</keyword>
<feature type="compositionally biased region" description="Basic and acidic residues" evidence="1">
    <location>
        <begin position="198"/>
        <end position="209"/>
    </location>
</feature>
<name>A0A0K3CIK9_RHOTO</name>
<evidence type="ECO:0000313" key="3">
    <source>
        <dbReference type="EMBL" id="CTR08310.1"/>
    </source>
</evidence>
<feature type="region of interest" description="Disordered" evidence="1">
    <location>
        <begin position="1"/>
        <end position="422"/>
    </location>
</feature>
<feature type="transmembrane region" description="Helical" evidence="2">
    <location>
        <begin position="438"/>
        <end position="460"/>
    </location>
</feature>
<feature type="compositionally biased region" description="Low complexity" evidence="1">
    <location>
        <begin position="24"/>
        <end position="43"/>
    </location>
</feature>
<keyword evidence="4" id="KW-1185">Reference proteome</keyword>
<feature type="compositionally biased region" description="Low complexity" evidence="1">
    <location>
        <begin position="1"/>
        <end position="11"/>
    </location>
</feature>
<feature type="compositionally biased region" description="Basic and acidic residues" evidence="1">
    <location>
        <begin position="231"/>
        <end position="256"/>
    </location>
</feature>
<feature type="compositionally biased region" description="Basic and acidic residues" evidence="1">
    <location>
        <begin position="275"/>
        <end position="290"/>
    </location>
</feature>
<evidence type="ECO:0000313" key="4">
    <source>
        <dbReference type="Proteomes" id="UP000199069"/>
    </source>
</evidence>
<feature type="compositionally biased region" description="Basic and acidic residues" evidence="1">
    <location>
        <begin position="399"/>
        <end position="422"/>
    </location>
</feature>
<reference evidence="3 4" key="1">
    <citation type="submission" date="2015-07" db="EMBL/GenBank/DDBJ databases">
        <authorList>
            <person name="Cajimat M.N.B."/>
            <person name="Milazzo M.L."/>
            <person name="Fulhorst C.F."/>
        </authorList>
    </citation>
    <scope>NUCLEOTIDE SEQUENCE [LARGE SCALE GENOMIC DNA]</scope>
    <source>
        <strain evidence="3">Single colony</strain>
    </source>
</reference>
<dbReference type="EMBL" id="CWKI01000008">
    <property type="protein sequence ID" value="CTR08310.1"/>
    <property type="molecule type" value="Genomic_DNA"/>
</dbReference>
<feature type="compositionally biased region" description="Basic and acidic residues" evidence="1">
    <location>
        <begin position="90"/>
        <end position="104"/>
    </location>
</feature>
<dbReference type="Proteomes" id="UP000199069">
    <property type="component" value="Unassembled WGS sequence"/>
</dbReference>
<keyword evidence="2" id="KW-1133">Transmembrane helix</keyword>
<keyword evidence="2" id="KW-0472">Membrane</keyword>
<sequence length="469" mass="53625">MDTWTDPSTSTSRRDSFHSPPSPSSSRSVFPPHSPSSSPSLSHSDSDSPSEDPSSAMHTLSTSSRRRPRPRSSNTHFSKTLSRFPPTPRTPHERGRKDSAHAREGEEEGFNFASPVRPQHPHSPHSPHSHDHALASPMSPDELEEESRMLEGLGAPRQRERKKEREDHHPPLNAFNIRRQNARRSSFPEEPGPMSPDKTAEERAMLGRVEKRKKRREEPETRRERKVRYRRERERGEGAEHKRREEPEDEDWRAAIEGEYSPSPDEGDSVPPRPEGQERKGREKRGRALEHASAQAKWITGVLNSEVYKPERPKSMKGKGERRRAVEPKSRWLKRVQEEDEGPEERGKGREGSHVESSPEESPAEDEHRPLNQHGHRHDGRRTPSPKPARKVSKRRKDRGWDEEKYGPAHLSRRPDQEKETKGWSWTAVKHDGSKQCVVAGCIVLAIAVLAVAGWAIWYFGTQYHKQGS</sequence>
<feature type="compositionally biased region" description="Basic and acidic residues" evidence="1">
    <location>
        <begin position="157"/>
        <end position="170"/>
    </location>
</feature>